<dbReference type="Proteomes" id="UP000235116">
    <property type="component" value="Chromosome"/>
</dbReference>
<dbReference type="EMBL" id="CP022684">
    <property type="protein sequence ID" value="AUM12109.1"/>
    <property type="molecule type" value="Genomic_DNA"/>
</dbReference>
<dbReference type="Pfam" id="PF04203">
    <property type="entry name" value="Sortase"/>
    <property type="match status" value="1"/>
</dbReference>
<evidence type="ECO:0000256" key="1">
    <source>
        <dbReference type="ARBA" id="ARBA00022801"/>
    </source>
</evidence>
<dbReference type="Gene3D" id="2.40.260.10">
    <property type="entry name" value="Sortase"/>
    <property type="match status" value="1"/>
</dbReference>
<dbReference type="InterPro" id="IPR022445">
    <property type="entry name" value="Sortase_proteobact_type"/>
</dbReference>
<dbReference type="InterPro" id="IPR005754">
    <property type="entry name" value="Sortase"/>
</dbReference>
<dbReference type="GO" id="GO:0016787">
    <property type="term" value="F:hydrolase activity"/>
    <property type="evidence" value="ECO:0007669"/>
    <property type="project" value="UniProtKB-KW"/>
</dbReference>
<dbReference type="NCBIfam" id="TIGR01076">
    <property type="entry name" value="sortase_fam"/>
    <property type="match status" value="1"/>
</dbReference>
<dbReference type="RefSeq" id="WP_101893445.1">
    <property type="nucleotide sequence ID" value="NZ_CP022684.1"/>
</dbReference>
<dbReference type="InterPro" id="IPR041999">
    <property type="entry name" value="Sortase_D_1"/>
</dbReference>
<dbReference type="SUPFAM" id="SSF63817">
    <property type="entry name" value="Sortase"/>
    <property type="match status" value="1"/>
</dbReference>
<dbReference type="KEGG" id="kak:Kalk_06655"/>
<gene>
    <name evidence="2" type="ORF">Kalk_06655</name>
</gene>
<sequence>MGIWRKRLALLLVVLAMWFLGESAYMTAKAELAQYLLQEAWQRHLKDGAEHRPWPWADTSPIARLVFPQQDTKLVVLAGASGRNLAFGPAHLSASVMPGQLGVSVIGGHRDTHFAFLRHVQLGEQFLLQTADGIKRKFEIVQIQVTDVRDSDILLQSQEPVLALVACYPFNALDSGGPLRYLVIARAVSNRIGSNWPTNTDTGYKGVIA</sequence>
<name>A0A2K9LIC9_9GAMM</name>
<evidence type="ECO:0000313" key="3">
    <source>
        <dbReference type="Proteomes" id="UP000235116"/>
    </source>
</evidence>
<keyword evidence="3" id="KW-1185">Reference proteome</keyword>
<proteinExistence type="predicted"/>
<dbReference type="AlphaFoldDB" id="A0A2K9LIC9"/>
<organism evidence="2 3">
    <name type="scientific">Ketobacter alkanivorans</name>
    <dbReference type="NCBI Taxonomy" id="1917421"/>
    <lineage>
        <taxon>Bacteria</taxon>
        <taxon>Pseudomonadati</taxon>
        <taxon>Pseudomonadota</taxon>
        <taxon>Gammaproteobacteria</taxon>
        <taxon>Pseudomonadales</taxon>
        <taxon>Ketobacteraceae</taxon>
        <taxon>Ketobacter</taxon>
    </lineage>
</organism>
<dbReference type="CDD" id="cd05828">
    <property type="entry name" value="Sortase_D_1"/>
    <property type="match status" value="1"/>
</dbReference>
<reference evidence="3" key="1">
    <citation type="submission" date="2017-08" db="EMBL/GenBank/DDBJ databases">
        <title>Direct submision.</title>
        <authorList>
            <person name="Kim S.-J."/>
            <person name="Rhee S.-K."/>
        </authorList>
    </citation>
    <scope>NUCLEOTIDE SEQUENCE [LARGE SCALE GENOMIC DNA]</scope>
    <source>
        <strain evidence="3">GI5</strain>
    </source>
</reference>
<keyword evidence="1" id="KW-0378">Hydrolase</keyword>
<dbReference type="NCBIfam" id="TIGR03784">
    <property type="entry name" value="marine_sortase"/>
    <property type="match status" value="1"/>
</dbReference>
<dbReference type="InterPro" id="IPR023365">
    <property type="entry name" value="Sortase_dom-sf"/>
</dbReference>
<accession>A0A2K9LIC9</accession>
<evidence type="ECO:0000313" key="2">
    <source>
        <dbReference type="EMBL" id="AUM12109.1"/>
    </source>
</evidence>
<protein>
    <submittedName>
        <fullName evidence="2">Sortase, marine proteobacterial type</fullName>
    </submittedName>
</protein>
<dbReference type="OrthoDB" id="9790661at2"/>